<organism evidence="11 12">
    <name type="scientific">[Clostridium] symbiosum ATCC 14940</name>
    <dbReference type="NCBI Taxonomy" id="411472"/>
    <lineage>
        <taxon>Bacteria</taxon>
        <taxon>Bacillati</taxon>
        <taxon>Bacillota</taxon>
        <taxon>Clostridia</taxon>
        <taxon>Lachnospirales</taxon>
        <taxon>Lachnospiraceae</taxon>
        <taxon>Otoolea</taxon>
    </lineage>
</organism>
<comment type="similarity">
    <text evidence="1">Belongs to the anaerobic coproporphyrinogen-III oxidase family. HemW subfamily.</text>
</comment>
<keyword evidence="5 9" id="KW-0479">Metal-binding</keyword>
<keyword evidence="4 9" id="KW-0949">S-adenosyl-L-methionine</keyword>
<dbReference type="InterPro" id="IPR058240">
    <property type="entry name" value="rSAM_sf"/>
</dbReference>
<dbReference type="PANTHER" id="PTHR13932">
    <property type="entry name" value="COPROPORPHYRINIGEN III OXIDASE"/>
    <property type="match status" value="1"/>
</dbReference>
<dbReference type="SMART" id="SM00729">
    <property type="entry name" value="Elp3"/>
    <property type="match status" value="1"/>
</dbReference>
<proteinExistence type="inferred from homology"/>
<dbReference type="SFLD" id="SFLDF00288">
    <property type="entry name" value="HemN-like__clustered_with_nucl"/>
    <property type="match status" value="1"/>
</dbReference>
<evidence type="ECO:0000256" key="8">
    <source>
        <dbReference type="ARBA" id="ARBA00023186"/>
    </source>
</evidence>
<dbReference type="InterPro" id="IPR010723">
    <property type="entry name" value="HemN_C"/>
</dbReference>
<evidence type="ECO:0000256" key="5">
    <source>
        <dbReference type="ARBA" id="ARBA00022723"/>
    </source>
</evidence>
<dbReference type="GO" id="GO:0046872">
    <property type="term" value="F:metal ion binding"/>
    <property type="evidence" value="ECO:0007669"/>
    <property type="project" value="UniProtKB-UniRule"/>
</dbReference>
<evidence type="ECO:0000256" key="9">
    <source>
        <dbReference type="RuleBase" id="RU364116"/>
    </source>
</evidence>
<evidence type="ECO:0000256" key="4">
    <source>
        <dbReference type="ARBA" id="ARBA00022691"/>
    </source>
</evidence>
<dbReference type="SFLD" id="SFLDS00029">
    <property type="entry name" value="Radical_SAM"/>
    <property type="match status" value="1"/>
</dbReference>
<keyword evidence="9" id="KW-0963">Cytoplasm</keyword>
<name>A0ABC9U3N1_CLOSY</name>
<keyword evidence="3 9" id="KW-0349">Heme</keyword>
<dbReference type="SFLD" id="SFLDG01065">
    <property type="entry name" value="anaerobic_coproporphyrinogen-I"/>
    <property type="match status" value="1"/>
</dbReference>
<feature type="domain" description="Radical SAM core" evidence="10">
    <location>
        <begin position="15"/>
        <end position="254"/>
    </location>
</feature>
<evidence type="ECO:0000256" key="6">
    <source>
        <dbReference type="ARBA" id="ARBA00023004"/>
    </source>
</evidence>
<evidence type="ECO:0000256" key="3">
    <source>
        <dbReference type="ARBA" id="ARBA00022617"/>
    </source>
</evidence>
<gene>
    <name evidence="11" type="ORF">CLOSYM_00280</name>
</gene>
<dbReference type="InterPro" id="IPR006638">
    <property type="entry name" value="Elp3/MiaA/NifB-like_rSAM"/>
</dbReference>
<dbReference type="Gene3D" id="3.20.20.70">
    <property type="entry name" value="Aldolase class I"/>
    <property type="match status" value="1"/>
</dbReference>
<evidence type="ECO:0000256" key="1">
    <source>
        <dbReference type="ARBA" id="ARBA00006100"/>
    </source>
</evidence>
<protein>
    <recommendedName>
        <fullName evidence="2 9">Heme chaperone HemW</fullName>
    </recommendedName>
</protein>
<dbReference type="InterPro" id="IPR004559">
    <property type="entry name" value="HemW-like"/>
</dbReference>
<comment type="function">
    <text evidence="9">Probably acts as a heme chaperone, transferring heme to an unknown acceptor. Binds one molecule of heme per monomer, possibly covalently. Binds 1 [4Fe-4S] cluster. The cluster is coordinated with 3 cysteines and an exchangeable S-adenosyl-L-methionine.</text>
</comment>
<dbReference type="AlphaFoldDB" id="A0ABC9U3N1"/>
<accession>A0ABC9U3N1</accession>
<sequence>MMFRQKSLNNQAGTMENNTPLELYIHIPFCVKKCLYCDFLSFAADEVTRKKYVEQLIKEIETCGTRITGRDADAAFPVISVFIGGGTPSSLCPEQICAVMNAVKENFRLLPDAEITIEANPGTLDNKKLRAYKNSGINRLSLGLQSANPGELRELGRIHSWNEFLESYRLAREAGFDNINVDLMSALPGQSFESYADTLECVALLEPEHISAYSLIIEEGTPFYDKYSGRAEVLPDEEEDRRMYHHTKEYLAEKGYHRYEVSNYARPGRECIHNVGYWTGVSYLGIGLGASSLMEGQRFSVIREMNDYLDLSREELAEGRQYENREILTEQDEMEEFMFLGLRLTEGIAAKDFKKRFGLNIEEIYGMTIGKLMEDGLMEMTGTKEDRRYRLSEFGLDVSNCVLAEFLL</sequence>
<comment type="subcellular location">
    <subcellularLocation>
        <location evidence="9">Cytoplasm</location>
    </subcellularLocation>
</comment>
<keyword evidence="6 9" id="KW-0408">Iron</keyword>
<dbReference type="PROSITE" id="PS51918">
    <property type="entry name" value="RADICAL_SAM"/>
    <property type="match status" value="1"/>
</dbReference>
<dbReference type="Pfam" id="PF06969">
    <property type="entry name" value="HemN_C"/>
    <property type="match status" value="1"/>
</dbReference>
<dbReference type="SFLD" id="SFLDF00562">
    <property type="entry name" value="HemN-like__clustered_with_heat"/>
    <property type="match status" value="1"/>
</dbReference>
<dbReference type="SUPFAM" id="SSF102114">
    <property type="entry name" value="Radical SAM enzymes"/>
    <property type="match status" value="1"/>
</dbReference>
<keyword evidence="7 9" id="KW-0411">Iron-sulfur</keyword>
<evidence type="ECO:0000313" key="12">
    <source>
        <dbReference type="Proteomes" id="UP000016491"/>
    </source>
</evidence>
<dbReference type="Pfam" id="PF04055">
    <property type="entry name" value="Radical_SAM"/>
    <property type="match status" value="1"/>
</dbReference>
<dbReference type="SFLD" id="SFLDG01082">
    <property type="entry name" value="B12-binding_domain_containing"/>
    <property type="match status" value="1"/>
</dbReference>
<dbReference type="InterPro" id="IPR034505">
    <property type="entry name" value="Coproporphyrinogen-III_oxidase"/>
</dbReference>
<keyword evidence="8 9" id="KW-0143">Chaperone</keyword>
<dbReference type="GO" id="GO:0051539">
    <property type="term" value="F:4 iron, 4 sulfur cluster binding"/>
    <property type="evidence" value="ECO:0007669"/>
    <property type="project" value="UniProtKB-UniRule"/>
</dbReference>
<evidence type="ECO:0000259" key="10">
    <source>
        <dbReference type="PROSITE" id="PS51918"/>
    </source>
</evidence>
<comment type="caution">
    <text evidence="11">The sequence shown here is derived from an EMBL/GenBank/DDBJ whole genome shotgun (WGS) entry which is preliminary data.</text>
</comment>
<dbReference type="InterPro" id="IPR013785">
    <property type="entry name" value="Aldolase_TIM"/>
</dbReference>
<dbReference type="EMBL" id="AWSU01000023">
    <property type="protein sequence ID" value="ERI80482.1"/>
    <property type="molecule type" value="Genomic_DNA"/>
</dbReference>
<dbReference type="NCBIfam" id="TIGR00539">
    <property type="entry name" value="hemN_rel"/>
    <property type="match status" value="1"/>
</dbReference>
<dbReference type="PANTHER" id="PTHR13932:SF5">
    <property type="entry name" value="RADICAL S-ADENOSYL METHIONINE DOMAIN-CONTAINING PROTEIN 1, MITOCHONDRIAL"/>
    <property type="match status" value="1"/>
</dbReference>
<dbReference type="Proteomes" id="UP000016491">
    <property type="component" value="Unassembled WGS sequence"/>
</dbReference>
<keyword evidence="9" id="KW-0004">4Fe-4S</keyword>
<evidence type="ECO:0000313" key="11">
    <source>
        <dbReference type="EMBL" id="ERI80482.1"/>
    </source>
</evidence>
<dbReference type="GO" id="GO:0005737">
    <property type="term" value="C:cytoplasm"/>
    <property type="evidence" value="ECO:0007669"/>
    <property type="project" value="UniProtKB-SubCell"/>
</dbReference>
<evidence type="ECO:0000256" key="7">
    <source>
        <dbReference type="ARBA" id="ARBA00023014"/>
    </source>
</evidence>
<evidence type="ECO:0000256" key="2">
    <source>
        <dbReference type="ARBA" id="ARBA00017228"/>
    </source>
</evidence>
<reference evidence="11 12" key="1">
    <citation type="submission" date="2013-07" db="EMBL/GenBank/DDBJ databases">
        <authorList>
            <person name="Weinstock G."/>
            <person name="Sodergren E."/>
            <person name="Wylie T."/>
            <person name="Fulton L."/>
            <person name="Fulton R."/>
            <person name="Fronick C."/>
            <person name="O'Laughlin M."/>
            <person name="Godfrey J."/>
            <person name="Miner T."/>
            <person name="Herter B."/>
            <person name="Appelbaum E."/>
            <person name="Cordes M."/>
            <person name="Lek S."/>
            <person name="Wollam A."/>
            <person name="Pepin K.H."/>
            <person name="Palsikar V.B."/>
            <person name="Mitreva M."/>
            <person name="Wilson R.K."/>
        </authorList>
    </citation>
    <scope>NUCLEOTIDE SEQUENCE [LARGE SCALE GENOMIC DNA]</scope>
    <source>
        <strain evidence="11 12">ATCC 14940</strain>
    </source>
</reference>
<dbReference type="InterPro" id="IPR007197">
    <property type="entry name" value="rSAM"/>
</dbReference>